<feature type="non-terminal residue" evidence="5">
    <location>
        <position position="77"/>
    </location>
</feature>
<gene>
    <name evidence="5" type="ORF">K435DRAFT_639527</name>
</gene>
<proteinExistence type="predicted"/>
<organism evidence="5 6">
    <name type="scientific">Dendrothele bispora (strain CBS 962.96)</name>
    <dbReference type="NCBI Taxonomy" id="1314807"/>
    <lineage>
        <taxon>Eukaryota</taxon>
        <taxon>Fungi</taxon>
        <taxon>Dikarya</taxon>
        <taxon>Basidiomycota</taxon>
        <taxon>Agaricomycotina</taxon>
        <taxon>Agaricomycetes</taxon>
        <taxon>Agaricomycetidae</taxon>
        <taxon>Agaricales</taxon>
        <taxon>Agaricales incertae sedis</taxon>
        <taxon>Dendrothele</taxon>
    </lineage>
</organism>
<dbReference type="OrthoDB" id="542917at2759"/>
<name>A0A4S8KR69_DENBC</name>
<dbReference type="GO" id="GO:0090110">
    <property type="term" value="P:COPII-coated vesicle cargo loading"/>
    <property type="evidence" value="ECO:0007669"/>
    <property type="project" value="TreeGrafter"/>
</dbReference>
<dbReference type="GO" id="GO:0030127">
    <property type="term" value="C:COPII vesicle coat"/>
    <property type="evidence" value="ECO:0007669"/>
    <property type="project" value="TreeGrafter"/>
</dbReference>
<evidence type="ECO:0000313" key="6">
    <source>
        <dbReference type="Proteomes" id="UP000297245"/>
    </source>
</evidence>
<protein>
    <recommendedName>
        <fullName evidence="7">WD40 repeat-like protein</fullName>
    </recommendedName>
</protein>
<evidence type="ECO:0008006" key="7">
    <source>
        <dbReference type="Google" id="ProtNLM"/>
    </source>
</evidence>
<evidence type="ECO:0000256" key="4">
    <source>
        <dbReference type="ARBA" id="ARBA00022927"/>
    </source>
</evidence>
<dbReference type="PANTHER" id="PTHR13923">
    <property type="entry name" value="SEC31-RELATED PROTEIN"/>
    <property type="match status" value="1"/>
</dbReference>
<sequence length="77" mass="8339">RFNRLTWGYVDPNRPQGVIGAGMENGELALWDPSKILAGAEYSLILRNTQHTGLVRALDFNPVQSNLLASGAMAGEV</sequence>
<dbReference type="InterPro" id="IPR040251">
    <property type="entry name" value="SEC31-like"/>
</dbReference>
<dbReference type="SUPFAM" id="SSF50978">
    <property type="entry name" value="WD40 repeat-like"/>
    <property type="match status" value="1"/>
</dbReference>
<keyword evidence="6" id="KW-1185">Reference proteome</keyword>
<evidence type="ECO:0000313" key="5">
    <source>
        <dbReference type="EMBL" id="THU78209.1"/>
    </source>
</evidence>
<feature type="non-terminal residue" evidence="5">
    <location>
        <position position="1"/>
    </location>
</feature>
<accession>A0A4S8KR69</accession>
<dbReference type="GO" id="GO:0007029">
    <property type="term" value="P:endoplasmic reticulum organization"/>
    <property type="evidence" value="ECO:0007669"/>
    <property type="project" value="TreeGrafter"/>
</dbReference>
<evidence type="ECO:0000256" key="2">
    <source>
        <dbReference type="ARBA" id="ARBA00022574"/>
    </source>
</evidence>
<dbReference type="AlphaFoldDB" id="A0A4S8KR69"/>
<dbReference type="GO" id="GO:0005198">
    <property type="term" value="F:structural molecule activity"/>
    <property type="evidence" value="ECO:0007669"/>
    <property type="project" value="TreeGrafter"/>
</dbReference>
<reference evidence="5 6" key="1">
    <citation type="journal article" date="2019" name="Nat. Ecol. Evol.">
        <title>Megaphylogeny resolves global patterns of mushroom evolution.</title>
        <authorList>
            <person name="Varga T."/>
            <person name="Krizsan K."/>
            <person name="Foldi C."/>
            <person name="Dima B."/>
            <person name="Sanchez-Garcia M."/>
            <person name="Sanchez-Ramirez S."/>
            <person name="Szollosi G.J."/>
            <person name="Szarkandi J.G."/>
            <person name="Papp V."/>
            <person name="Albert L."/>
            <person name="Andreopoulos W."/>
            <person name="Angelini C."/>
            <person name="Antonin V."/>
            <person name="Barry K.W."/>
            <person name="Bougher N.L."/>
            <person name="Buchanan P."/>
            <person name="Buyck B."/>
            <person name="Bense V."/>
            <person name="Catcheside P."/>
            <person name="Chovatia M."/>
            <person name="Cooper J."/>
            <person name="Damon W."/>
            <person name="Desjardin D."/>
            <person name="Finy P."/>
            <person name="Geml J."/>
            <person name="Haridas S."/>
            <person name="Hughes K."/>
            <person name="Justo A."/>
            <person name="Karasinski D."/>
            <person name="Kautmanova I."/>
            <person name="Kiss B."/>
            <person name="Kocsube S."/>
            <person name="Kotiranta H."/>
            <person name="LaButti K.M."/>
            <person name="Lechner B.E."/>
            <person name="Liimatainen K."/>
            <person name="Lipzen A."/>
            <person name="Lukacs Z."/>
            <person name="Mihaltcheva S."/>
            <person name="Morgado L.N."/>
            <person name="Niskanen T."/>
            <person name="Noordeloos M.E."/>
            <person name="Ohm R.A."/>
            <person name="Ortiz-Santana B."/>
            <person name="Ovrebo C."/>
            <person name="Racz N."/>
            <person name="Riley R."/>
            <person name="Savchenko A."/>
            <person name="Shiryaev A."/>
            <person name="Soop K."/>
            <person name="Spirin V."/>
            <person name="Szebenyi C."/>
            <person name="Tomsovsky M."/>
            <person name="Tulloss R.E."/>
            <person name="Uehling J."/>
            <person name="Grigoriev I.V."/>
            <person name="Vagvolgyi C."/>
            <person name="Papp T."/>
            <person name="Martin F.M."/>
            <person name="Miettinen O."/>
            <person name="Hibbett D.S."/>
            <person name="Nagy L.G."/>
        </authorList>
    </citation>
    <scope>NUCLEOTIDE SEQUENCE [LARGE SCALE GENOMIC DNA]</scope>
    <source>
        <strain evidence="5 6">CBS 962.96</strain>
    </source>
</reference>
<keyword evidence="4" id="KW-0653">Protein transport</keyword>
<dbReference type="GO" id="GO:0015031">
    <property type="term" value="P:protein transport"/>
    <property type="evidence" value="ECO:0007669"/>
    <property type="project" value="UniProtKB-KW"/>
</dbReference>
<dbReference type="PANTHER" id="PTHR13923:SF11">
    <property type="entry name" value="SECRETORY 31, ISOFORM D"/>
    <property type="match status" value="1"/>
</dbReference>
<evidence type="ECO:0000256" key="1">
    <source>
        <dbReference type="ARBA" id="ARBA00022448"/>
    </source>
</evidence>
<dbReference type="Proteomes" id="UP000297245">
    <property type="component" value="Unassembled WGS sequence"/>
</dbReference>
<dbReference type="Gene3D" id="2.130.10.10">
    <property type="entry name" value="YVTN repeat-like/Quinoprotein amine dehydrogenase"/>
    <property type="match status" value="1"/>
</dbReference>
<keyword evidence="2" id="KW-0853">WD repeat</keyword>
<keyword evidence="1" id="KW-0813">Transport</keyword>
<evidence type="ECO:0000256" key="3">
    <source>
        <dbReference type="ARBA" id="ARBA00022737"/>
    </source>
</evidence>
<keyword evidence="3" id="KW-0677">Repeat</keyword>
<dbReference type="InterPro" id="IPR036322">
    <property type="entry name" value="WD40_repeat_dom_sf"/>
</dbReference>
<dbReference type="GO" id="GO:0070971">
    <property type="term" value="C:endoplasmic reticulum exit site"/>
    <property type="evidence" value="ECO:0007669"/>
    <property type="project" value="TreeGrafter"/>
</dbReference>
<dbReference type="InterPro" id="IPR015943">
    <property type="entry name" value="WD40/YVTN_repeat-like_dom_sf"/>
</dbReference>
<dbReference type="EMBL" id="ML180241">
    <property type="protein sequence ID" value="THU78209.1"/>
    <property type="molecule type" value="Genomic_DNA"/>
</dbReference>